<comment type="similarity">
    <text evidence="1">Belongs to the UDP-glycosyltransferase family.</text>
</comment>
<evidence type="ECO:0000256" key="3">
    <source>
        <dbReference type="ARBA" id="ARBA00022679"/>
    </source>
</evidence>
<evidence type="ECO:0000256" key="1">
    <source>
        <dbReference type="ARBA" id="ARBA00009995"/>
    </source>
</evidence>
<dbReference type="InterPro" id="IPR002213">
    <property type="entry name" value="UDP_glucos_trans"/>
</dbReference>
<accession>A0ABN7BHK3</accession>
<dbReference type="PANTHER" id="PTHR48043:SF159">
    <property type="entry name" value="EG:EG0003.4 PROTEIN-RELATED"/>
    <property type="match status" value="1"/>
</dbReference>
<feature type="transmembrane region" description="Helical" evidence="4">
    <location>
        <begin position="961"/>
        <end position="983"/>
    </location>
</feature>
<dbReference type="EMBL" id="AP028922">
    <property type="protein sequence ID" value="BET02826.1"/>
    <property type="molecule type" value="Genomic_DNA"/>
</dbReference>
<dbReference type="Gene3D" id="3.40.50.2000">
    <property type="entry name" value="Glycogen Phosphorylase B"/>
    <property type="match status" value="2"/>
</dbReference>
<dbReference type="Proteomes" id="UP001307889">
    <property type="component" value="Chromosome 14"/>
</dbReference>
<evidence type="ECO:0000256" key="2">
    <source>
        <dbReference type="ARBA" id="ARBA00022676"/>
    </source>
</evidence>
<keyword evidence="6" id="KW-1185">Reference proteome</keyword>
<dbReference type="Pfam" id="PF00201">
    <property type="entry name" value="UDPGT"/>
    <property type="match status" value="2"/>
</dbReference>
<keyword evidence="4" id="KW-1133">Transmembrane helix</keyword>
<keyword evidence="3" id="KW-0808">Transferase</keyword>
<dbReference type="PROSITE" id="PS51257">
    <property type="entry name" value="PROKAR_LIPOPROTEIN"/>
    <property type="match status" value="1"/>
</dbReference>
<keyword evidence="2" id="KW-0328">Glycosyltransferase</keyword>
<dbReference type="CDD" id="cd03784">
    <property type="entry name" value="GT1_Gtf-like"/>
    <property type="match status" value="2"/>
</dbReference>
<gene>
    <name evidence="5" type="ORF">NTJ_15645</name>
</gene>
<name>A0ABN7BHK3_9HEMI</name>
<evidence type="ECO:0000313" key="6">
    <source>
        <dbReference type="Proteomes" id="UP001307889"/>
    </source>
</evidence>
<proteinExistence type="inferred from homology"/>
<protein>
    <submittedName>
        <fullName evidence="5">Glucuronosyltransferase</fullName>
    </submittedName>
</protein>
<feature type="transmembrane region" description="Helical" evidence="4">
    <location>
        <begin position="6"/>
        <end position="27"/>
    </location>
</feature>
<dbReference type="InterPro" id="IPR050271">
    <property type="entry name" value="UDP-glycosyltransferase"/>
</dbReference>
<reference evidence="5 6" key="1">
    <citation type="submission" date="2023-09" db="EMBL/GenBank/DDBJ databases">
        <title>Nesidiocoris tenuis whole genome shotgun sequence.</title>
        <authorList>
            <person name="Shibata T."/>
            <person name="Shimoda M."/>
            <person name="Kobayashi T."/>
            <person name="Uehara T."/>
        </authorList>
    </citation>
    <scope>NUCLEOTIDE SEQUENCE [LARGE SCALE GENOMIC DNA]</scope>
    <source>
        <strain evidence="5 6">Japan</strain>
    </source>
</reference>
<organism evidence="5 6">
    <name type="scientific">Nesidiocoris tenuis</name>
    <dbReference type="NCBI Taxonomy" id="355587"/>
    <lineage>
        <taxon>Eukaryota</taxon>
        <taxon>Metazoa</taxon>
        <taxon>Ecdysozoa</taxon>
        <taxon>Arthropoda</taxon>
        <taxon>Hexapoda</taxon>
        <taxon>Insecta</taxon>
        <taxon>Pterygota</taxon>
        <taxon>Neoptera</taxon>
        <taxon>Paraneoptera</taxon>
        <taxon>Hemiptera</taxon>
        <taxon>Heteroptera</taxon>
        <taxon>Panheteroptera</taxon>
        <taxon>Cimicomorpha</taxon>
        <taxon>Miridae</taxon>
        <taxon>Dicyphina</taxon>
        <taxon>Nesidiocoris</taxon>
    </lineage>
</organism>
<dbReference type="PROSITE" id="PS00375">
    <property type="entry name" value="UDPGT"/>
    <property type="match status" value="1"/>
</dbReference>
<keyword evidence="4" id="KW-0472">Membrane</keyword>
<keyword evidence="4" id="KW-0812">Transmembrane</keyword>
<evidence type="ECO:0000313" key="5">
    <source>
        <dbReference type="EMBL" id="BET02826.1"/>
    </source>
</evidence>
<feature type="transmembrane region" description="Helical" evidence="4">
    <location>
        <begin position="477"/>
        <end position="499"/>
    </location>
</feature>
<dbReference type="PANTHER" id="PTHR48043">
    <property type="entry name" value="EG:EG0003.4 PROTEIN-RELATED"/>
    <property type="match status" value="1"/>
</dbReference>
<dbReference type="SUPFAM" id="SSF53756">
    <property type="entry name" value="UDP-Glycosyltransferase/glycogen phosphorylase"/>
    <property type="match status" value="2"/>
</dbReference>
<sequence>MNKLGAGALFILLGCVHISVSLNILVFSPIPWRSHQFVFKQLVRALGSKGHSVDFYTMLPMKDPPATVKQIVIKDSLAEGLSSFDVKEFVECGAVRNVEMTYEVTEFMLKLVMTSGSEFQNLLNTNRTYDITIIEPNFAEAQIYLSHRFNSKTVMLVSMLDHSFVRLLSGLPDNPTYVLSYQSRTNNKLDFTQRLANVVRTSLSDLAAYWYTSGRMQTFADTYIRYDGWENRPKITDMISDTALILVNSHPSISYPIPLSPHVKEIGGIHVTPHQPLPKDLQEFMDGAPNGVIYFSLGTNLDAKAIMENGLYDVFINTFKRFDRRVMWKANDGMKLYNDHQIKMQTWYPQQDVLAHPNCHLFITHGGLQSMVETISKGVPTVAIPFMFDQFKDAEYMASVGMGIHLSSDNITETSLGWAINEVLTNNQYRENARKRSSLFKDRPMSPADEAVYWIEYVARHGQVLQPASVRMPFYQLFMLDILAAILILTILSFLLIALHCSSAAKILAFMPMPWKSHQFIFRPLMRELAKKGHQVDFYTPLPMKDPPDSLKQFVVKDWQLEAMENYDEAEFHEEGSAYHAQTVLTDLCLFILEKTFTQDQVVVDLLRSKENYDAVISEYPVGFDGAAYLLHKFKGAKNIVVLGFPDYPWLNELAGLPDNPSYMVSYVNTLPAVKITFWQRLENFYKTASTILAAYVDLVTKQQKAADRVIRYEGWESRPKLIDMVSDVDLILTNSHVSTAYPYPKAPHVKEISGMHIEPRPLPKDLQAFMDDAPNGVIFFSLGSVIDPKTLLANGQFEIFLNVFRRLKQKIMWKVAAGMPEVKDPHIKLQTWFPQQEILNHNNTVLFITHGGLQSMVEAIATGVPCLGIPFVFDQKKDVSFLETIGMGRLLEFNNLTEKNLEWSIHEVLNNPDYRLKAAKQKALFHDRPMKPVDEAVYWIEYVLRHDKVLQPASARMPFYQLYLLDVLAFILLSSLLILYILKKIIRAVRSIFSEPSDGCPVKKKVE</sequence>
<dbReference type="InterPro" id="IPR035595">
    <property type="entry name" value="UDP_glycos_trans_CS"/>
</dbReference>
<evidence type="ECO:0000256" key="4">
    <source>
        <dbReference type="SAM" id="Phobius"/>
    </source>
</evidence>